<protein>
    <submittedName>
        <fullName evidence="1">Uncharacterized protein</fullName>
    </submittedName>
</protein>
<keyword evidence="2" id="KW-1185">Reference proteome</keyword>
<dbReference type="AlphaFoldDB" id="A0A1E1JS70"/>
<dbReference type="Proteomes" id="UP000178129">
    <property type="component" value="Unassembled WGS sequence"/>
</dbReference>
<evidence type="ECO:0000313" key="1">
    <source>
        <dbReference type="EMBL" id="CZS88678.1"/>
    </source>
</evidence>
<accession>A0A1E1JS70</accession>
<sequence length="56" mass="6464">MTDQSQRDSSISSPIVRLPSEKLAMLKSEKFTLMESFRFDLDARYIRNLPVGESLE</sequence>
<dbReference type="EMBL" id="FJUW01000002">
    <property type="protein sequence ID" value="CZS88678.1"/>
    <property type="molecule type" value="Genomic_DNA"/>
</dbReference>
<comment type="caution">
    <text evidence="1">The sequence shown here is derived from an EMBL/GenBank/DDBJ whole genome shotgun (WGS) entry which is preliminary data.</text>
</comment>
<reference evidence="2" key="1">
    <citation type="submission" date="2016-03" db="EMBL/GenBank/DDBJ databases">
        <authorList>
            <person name="Ploux O."/>
        </authorList>
    </citation>
    <scope>NUCLEOTIDE SEQUENCE [LARGE SCALE GENOMIC DNA]</scope>
    <source>
        <strain evidence="2">UK7</strain>
    </source>
</reference>
<gene>
    <name evidence="1" type="ORF">RCO7_14124</name>
</gene>
<proteinExistence type="predicted"/>
<evidence type="ECO:0000313" key="2">
    <source>
        <dbReference type="Proteomes" id="UP000178129"/>
    </source>
</evidence>
<dbReference type="InParanoid" id="A0A1E1JS70"/>
<organism evidence="1 2">
    <name type="scientific">Rhynchosporium graminicola</name>
    <dbReference type="NCBI Taxonomy" id="2792576"/>
    <lineage>
        <taxon>Eukaryota</taxon>
        <taxon>Fungi</taxon>
        <taxon>Dikarya</taxon>
        <taxon>Ascomycota</taxon>
        <taxon>Pezizomycotina</taxon>
        <taxon>Leotiomycetes</taxon>
        <taxon>Helotiales</taxon>
        <taxon>Ploettnerulaceae</taxon>
        <taxon>Rhynchosporium</taxon>
    </lineage>
</organism>
<name>A0A1E1JS70_9HELO</name>